<keyword evidence="4" id="KW-1133">Transmembrane helix</keyword>
<dbReference type="PANTHER" id="PTHR31234">
    <property type="entry name" value="LATE EMBRYOGENESIS ABUNDANT (LEA) HYDROXYPROLINE-RICH GLYCOPROTEIN FAMILY"/>
    <property type="match status" value="1"/>
</dbReference>
<keyword evidence="7" id="KW-1185">Reference proteome</keyword>
<dbReference type="EMBL" id="CP097509">
    <property type="protein sequence ID" value="URE20229.1"/>
    <property type="molecule type" value="Genomic_DNA"/>
</dbReference>
<comment type="subcellular location">
    <subcellularLocation>
        <location evidence="1">Membrane</location>
    </subcellularLocation>
</comment>
<dbReference type="Proteomes" id="UP001055439">
    <property type="component" value="Chromosome 7"/>
</dbReference>
<sequence>MPNAVGRCATFLLLLFFSSSTERSEEERVAMADRVYPSAKSNPQPPQANNSGGGGRPPSFPPSKGQTYGATRQAYRPQPRKLPPPPRRRRGCCCSCCLWLTLIIIAFVFLAAIAAGVFYVIYRPRRPTFEVDGLRLSAFNASGAGQLTSRLELNLTGFNPNRKIVYLYDAASISVFSGGVDVGDGSFPAFIQEAKNATLLAAALSAPGSQTLDSTAVSDLKKKTRLPLEIDVDTKVGVKMGGWKTKKMGIQVRCEGIDVGVPKGKAAPAVTSPSAACKVKLRVKIWKWTIP</sequence>
<dbReference type="AlphaFoldDB" id="A0A9E7GY39"/>
<evidence type="ECO:0000256" key="3">
    <source>
        <dbReference type="SAM" id="MobiDB-lite"/>
    </source>
</evidence>
<feature type="signal peptide" evidence="5">
    <location>
        <begin position="1"/>
        <end position="23"/>
    </location>
</feature>
<reference evidence="6" key="1">
    <citation type="submission" date="2022-05" db="EMBL/GenBank/DDBJ databases">
        <title>The Musa troglodytarum L. genome provides insights into the mechanism of non-climacteric behaviour and enrichment of carotenoids.</title>
        <authorList>
            <person name="Wang J."/>
        </authorList>
    </citation>
    <scope>NUCLEOTIDE SEQUENCE</scope>
    <source>
        <tissue evidence="6">Leaf</tissue>
    </source>
</reference>
<gene>
    <name evidence="6" type="ORF">MUK42_11291</name>
</gene>
<dbReference type="PANTHER" id="PTHR31234:SF2">
    <property type="entry name" value="OS05G0199100 PROTEIN"/>
    <property type="match status" value="1"/>
</dbReference>
<dbReference type="GO" id="GO:0005886">
    <property type="term" value="C:plasma membrane"/>
    <property type="evidence" value="ECO:0007669"/>
    <property type="project" value="TreeGrafter"/>
</dbReference>
<protein>
    <submittedName>
        <fullName evidence="6">Late embryogenesis abundant protein</fullName>
    </submittedName>
</protein>
<dbReference type="OrthoDB" id="777167at2759"/>
<dbReference type="GO" id="GO:0098542">
    <property type="term" value="P:defense response to other organism"/>
    <property type="evidence" value="ECO:0007669"/>
    <property type="project" value="InterPro"/>
</dbReference>
<dbReference type="InterPro" id="IPR044839">
    <property type="entry name" value="NDR1-like"/>
</dbReference>
<organism evidence="6 7">
    <name type="scientific">Musa troglodytarum</name>
    <name type="common">fe'i banana</name>
    <dbReference type="NCBI Taxonomy" id="320322"/>
    <lineage>
        <taxon>Eukaryota</taxon>
        <taxon>Viridiplantae</taxon>
        <taxon>Streptophyta</taxon>
        <taxon>Embryophyta</taxon>
        <taxon>Tracheophyta</taxon>
        <taxon>Spermatophyta</taxon>
        <taxon>Magnoliopsida</taxon>
        <taxon>Liliopsida</taxon>
        <taxon>Zingiberales</taxon>
        <taxon>Musaceae</taxon>
        <taxon>Musa</taxon>
    </lineage>
</organism>
<feature type="compositionally biased region" description="Polar residues" evidence="3">
    <location>
        <begin position="39"/>
        <end position="50"/>
    </location>
</feature>
<feature type="chain" id="PRO_5038893100" evidence="5">
    <location>
        <begin position="24"/>
        <end position="291"/>
    </location>
</feature>
<keyword evidence="5" id="KW-0732">Signal</keyword>
<evidence type="ECO:0000313" key="6">
    <source>
        <dbReference type="EMBL" id="URE20229.1"/>
    </source>
</evidence>
<proteinExistence type="predicted"/>
<evidence type="ECO:0000256" key="4">
    <source>
        <dbReference type="SAM" id="Phobius"/>
    </source>
</evidence>
<evidence type="ECO:0000256" key="5">
    <source>
        <dbReference type="SAM" id="SignalP"/>
    </source>
</evidence>
<feature type="region of interest" description="Disordered" evidence="3">
    <location>
        <begin position="28"/>
        <end position="90"/>
    </location>
</feature>
<keyword evidence="2 4" id="KW-0472">Membrane</keyword>
<keyword evidence="4" id="KW-0812">Transmembrane</keyword>
<evidence type="ECO:0000256" key="2">
    <source>
        <dbReference type="ARBA" id="ARBA00023136"/>
    </source>
</evidence>
<dbReference type="Gene3D" id="2.60.40.1820">
    <property type="match status" value="1"/>
</dbReference>
<evidence type="ECO:0000256" key="1">
    <source>
        <dbReference type="ARBA" id="ARBA00004370"/>
    </source>
</evidence>
<name>A0A9E7GY39_9LILI</name>
<feature type="transmembrane region" description="Helical" evidence="4">
    <location>
        <begin position="98"/>
        <end position="122"/>
    </location>
</feature>
<evidence type="ECO:0000313" key="7">
    <source>
        <dbReference type="Proteomes" id="UP001055439"/>
    </source>
</evidence>
<accession>A0A9E7GY39</accession>